<dbReference type="RefSeq" id="WP_143090195.1">
    <property type="nucleotide sequence ID" value="NZ_FOXP01000011.1"/>
</dbReference>
<gene>
    <name evidence="1" type="ORF">SAMN04488241_111178</name>
</gene>
<keyword evidence="2" id="KW-1185">Reference proteome</keyword>
<reference evidence="1 2" key="1">
    <citation type="submission" date="2016-10" db="EMBL/GenBank/DDBJ databases">
        <authorList>
            <person name="de Groot N.N."/>
        </authorList>
    </citation>
    <scope>NUCLEOTIDE SEQUENCE [LARGE SCALE GENOMIC DNA]</scope>
    <source>
        <strain evidence="1 2">CGMCC 1.9113</strain>
    </source>
</reference>
<accession>A0A1I5UIR8</accession>
<proteinExistence type="predicted"/>
<dbReference type="AlphaFoldDB" id="A0A1I5UIR8"/>
<dbReference type="Proteomes" id="UP000199586">
    <property type="component" value="Unassembled WGS sequence"/>
</dbReference>
<dbReference type="STRING" id="634430.SAMN04488241_111178"/>
<name>A0A1I5UIR8_9SPHN</name>
<evidence type="ECO:0000313" key="2">
    <source>
        <dbReference type="Proteomes" id="UP000199586"/>
    </source>
</evidence>
<organism evidence="1 2">
    <name type="scientific">Sphingomonas rubra</name>
    <dbReference type="NCBI Taxonomy" id="634430"/>
    <lineage>
        <taxon>Bacteria</taxon>
        <taxon>Pseudomonadati</taxon>
        <taxon>Pseudomonadota</taxon>
        <taxon>Alphaproteobacteria</taxon>
        <taxon>Sphingomonadales</taxon>
        <taxon>Sphingomonadaceae</taxon>
        <taxon>Sphingomonas</taxon>
    </lineage>
</organism>
<protein>
    <submittedName>
        <fullName evidence="1">Uncharacterized protein</fullName>
    </submittedName>
</protein>
<evidence type="ECO:0000313" key="1">
    <source>
        <dbReference type="EMBL" id="SFP94516.1"/>
    </source>
</evidence>
<dbReference type="EMBL" id="FOXP01000011">
    <property type="protein sequence ID" value="SFP94516.1"/>
    <property type="molecule type" value="Genomic_DNA"/>
</dbReference>
<sequence>MENTETELERLKKMLEWPENSAEKHDIIQRRIFAIEQQIVYTNPFNDTDETLYRIQKQEKKAVEPHQWSRRYPGQ</sequence>